<sequence>MCPNWNVNLQADLELFTLQTDSQQAKKMYAVNAEKLEKLIQKSKHLLVK</sequence>
<proteinExistence type="predicted"/>
<accession>A0ABW4KFR7</accession>
<organism evidence="1 2">
    <name type="scientific">Siminovitchia sediminis</name>
    <dbReference type="NCBI Taxonomy" id="1274353"/>
    <lineage>
        <taxon>Bacteria</taxon>
        <taxon>Bacillati</taxon>
        <taxon>Bacillota</taxon>
        <taxon>Bacilli</taxon>
        <taxon>Bacillales</taxon>
        <taxon>Bacillaceae</taxon>
        <taxon>Siminovitchia</taxon>
    </lineage>
</organism>
<keyword evidence="2" id="KW-1185">Reference proteome</keyword>
<evidence type="ECO:0000313" key="2">
    <source>
        <dbReference type="Proteomes" id="UP001597301"/>
    </source>
</evidence>
<dbReference type="Proteomes" id="UP001597301">
    <property type="component" value="Unassembled WGS sequence"/>
</dbReference>
<gene>
    <name evidence="1" type="ORF">ACFSCZ_08025</name>
</gene>
<dbReference type="InterPro" id="IPR012452">
    <property type="entry name" value="DUF1657"/>
</dbReference>
<reference evidence="2" key="1">
    <citation type="journal article" date="2019" name="Int. J. Syst. Evol. Microbiol.">
        <title>The Global Catalogue of Microorganisms (GCM) 10K type strain sequencing project: providing services to taxonomists for standard genome sequencing and annotation.</title>
        <authorList>
            <consortium name="The Broad Institute Genomics Platform"/>
            <consortium name="The Broad Institute Genome Sequencing Center for Infectious Disease"/>
            <person name="Wu L."/>
            <person name="Ma J."/>
        </authorList>
    </citation>
    <scope>NUCLEOTIDE SEQUENCE [LARGE SCALE GENOMIC DNA]</scope>
    <source>
        <strain evidence="2">CGMCC 1.12295</strain>
    </source>
</reference>
<dbReference type="EMBL" id="JBHUEO010000018">
    <property type="protein sequence ID" value="MFD1706702.1"/>
    <property type="molecule type" value="Genomic_DNA"/>
</dbReference>
<name>A0ABW4KFR7_9BACI</name>
<dbReference type="RefSeq" id="WP_380773352.1">
    <property type="nucleotide sequence ID" value="NZ_JBHUEO010000018.1"/>
</dbReference>
<comment type="caution">
    <text evidence="1">The sequence shown here is derived from an EMBL/GenBank/DDBJ whole genome shotgun (WGS) entry which is preliminary data.</text>
</comment>
<protein>
    <submittedName>
        <fullName evidence="1">DUF1657 domain-containing protein</fullName>
    </submittedName>
</protein>
<evidence type="ECO:0000313" key="1">
    <source>
        <dbReference type="EMBL" id="MFD1706702.1"/>
    </source>
</evidence>
<dbReference type="Pfam" id="PF07870">
    <property type="entry name" value="DUF1657"/>
    <property type="match status" value="1"/>
</dbReference>